<dbReference type="InterPro" id="IPR050902">
    <property type="entry name" value="ABC_Transporter_SBP"/>
</dbReference>
<dbReference type="NCBIfam" id="NF038402">
    <property type="entry name" value="TroA_like"/>
    <property type="match status" value="1"/>
</dbReference>
<dbReference type="PROSITE" id="PS50983">
    <property type="entry name" value="FE_B12_PBP"/>
    <property type="match status" value="1"/>
</dbReference>
<comment type="caution">
    <text evidence="4">The sequence shown here is derived from an EMBL/GenBank/DDBJ whole genome shotgun (WGS) entry which is preliminary data.</text>
</comment>
<dbReference type="SUPFAM" id="SSF53807">
    <property type="entry name" value="Helical backbone' metal receptor"/>
    <property type="match status" value="1"/>
</dbReference>
<dbReference type="PANTHER" id="PTHR30535">
    <property type="entry name" value="VITAMIN B12-BINDING PROTEIN"/>
    <property type="match status" value="1"/>
</dbReference>
<evidence type="ECO:0000256" key="2">
    <source>
        <dbReference type="SAM" id="SignalP"/>
    </source>
</evidence>
<dbReference type="Gene3D" id="3.40.50.1980">
    <property type="entry name" value="Nitrogenase molybdenum iron protein domain"/>
    <property type="match status" value="2"/>
</dbReference>
<gene>
    <name evidence="4" type="ORF">OE749_03175</name>
</gene>
<feature type="domain" description="Fe/B12 periplasmic-binding" evidence="3">
    <location>
        <begin position="26"/>
        <end position="271"/>
    </location>
</feature>
<dbReference type="CDD" id="cd01144">
    <property type="entry name" value="BtuF"/>
    <property type="match status" value="1"/>
</dbReference>
<keyword evidence="1 2" id="KW-0732">Signal</keyword>
<dbReference type="Proteomes" id="UP001652504">
    <property type="component" value="Unassembled WGS sequence"/>
</dbReference>
<evidence type="ECO:0000256" key="1">
    <source>
        <dbReference type="ARBA" id="ARBA00022729"/>
    </source>
</evidence>
<feature type="signal peptide" evidence="2">
    <location>
        <begin position="1"/>
        <end position="23"/>
    </location>
</feature>
<keyword evidence="5" id="KW-1185">Reference proteome</keyword>
<sequence length="271" mass="30650">MFKRLAFIAAVLFLYSVNIVAHAEQRIVSLAPHLTEWVFTLNKEAELVGVSDYSDFPEAAKALPRVASHTGVNFEALLTLKPTLVLAWHGGNRPQDIARLQALGLDVFLSSPKTLVDMQEELLALGSKLGANEQAKYTVDSLAEQLSKLKYSMQKKPRYAAFFYMHNAPLMSVSGNTWSNDLIRHCNLNNIFEDADTPYPQVSIEQVLTKQPAIIISSMNQNKDQMRAQWGKWEPILHARYFSVNAAIFQRFTPRVVTELSQLCEQIHFQK</sequence>
<proteinExistence type="predicted"/>
<evidence type="ECO:0000259" key="3">
    <source>
        <dbReference type="PROSITE" id="PS50983"/>
    </source>
</evidence>
<accession>A0ABT3A4W8</accession>
<name>A0ABT3A4W8_9ALTE</name>
<dbReference type="PANTHER" id="PTHR30535:SF34">
    <property type="entry name" value="MOLYBDATE-BINDING PROTEIN MOLA"/>
    <property type="match status" value="1"/>
</dbReference>
<evidence type="ECO:0000313" key="4">
    <source>
        <dbReference type="EMBL" id="MCV2883703.1"/>
    </source>
</evidence>
<dbReference type="RefSeq" id="WP_263710899.1">
    <property type="nucleotide sequence ID" value="NZ_JAOWKX010000001.1"/>
</dbReference>
<dbReference type="Pfam" id="PF01497">
    <property type="entry name" value="Peripla_BP_2"/>
    <property type="match status" value="1"/>
</dbReference>
<organism evidence="4 5">
    <name type="scientific">Fluctibacter corallii</name>
    <dbReference type="NCBI Taxonomy" id="2984329"/>
    <lineage>
        <taxon>Bacteria</taxon>
        <taxon>Pseudomonadati</taxon>
        <taxon>Pseudomonadota</taxon>
        <taxon>Gammaproteobacteria</taxon>
        <taxon>Alteromonadales</taxon>
        <taxon>Alteromonadaceae</taxon>
        <taxon>Fluctibacter</taxon>
    </lineage>
</organism>
<evidence type="ECO:0000313" key="5">
    <source>
        <dbReference type="Proteomes" id="UP001652504"/>
    </source>
</evidence>
<dbReference type="InterPro" id="IPR002491">
    <property type="entry name" value="ABC_transptr_periplasmic_BD"/>
</dbReference>
<dbReference type="EMBL" id="JAOWKX010000001">
    <property type="protein sequence ID" value="MCV2883703.1"/>
    <property type="molecule type" value="Genomic_DNA"/>
</dbReference>
<feature type="chain" id="PRO_5046467985" evidence="2">
    <location>
        <begin position="24"/>
        <end position="271"/>
    </location>
</feature>
<dbReference type="InterPro" id="IPR054828">
    <property type="entry name" value="Vit_B12_bind_prot"/>
</dbReference>
<protein>
    <submittedName>
        <fullName evidence="4">Cobalamin-binding protein</fullName>
    </submittedName>
</protein>
<reference evidence="4 5" key="1">
    <citation type="submission" date="2022-10" db="EMBL/GenBank/DDBJ databases">
        <title>Aestuariibacter sp. AA17 isolated from Montipora capitata coral fragment.</title>
        <authorList>
            <person name="Emsley S.A."/>
            <person name="Pfannmuller K.M."/>
            <person name="Loughran R.M."/>
            <person name="Shlafstein M."/>
            <person name="Papke E."/>
            <person name="Saw J.H."/>
            <person name="Ushijima B."/>
            <person name="Videau P."/>
        </authorList>
    </citation>
    <scope>NUCLEOTIDE SEQUENCE [LARGE SCALE GENOMIC DNA]</scope>
    <source>
        <strain evidence="4 5">AA17</strain>
    </source>
</reference>